<feature type="transmembrane region" description="Helical" evidence="2">
    <location>
        <begin position="322"/>
        <end position="343"/>
    </location>
</feature>
<proteinExistence type="predicted"/>
<sequence length="385" mass="38575">MSTTATPVTHRTAWARTVLLAVAAAVAVAVILLAFIWPTMTSSVKDLPVAVSGTSQQVAGVKQALDKKSPGAFDVTRVASRADAVKLIRTRDVDGAIVLPATFGASAAAGGTGSAAAGGASAAAGATAAAAARPEVLTASANGAAVTQIMTGVASGVGATVHDVVPLSSQDSRGLGLSAASFPLVLGGILGGILIALTVTGSWRRLVGVGVYAVLAGVGVTSLLQGLFGILLGSFWLNAAAISLTMAATASFVVGMNALIGRMGVPLGSVTTMLVGNPLSAATQPEQFLVGPWGAVGQWFVPGASTTLVRDLSYFPDANPTFAWLVLAGWAVLGLVATVAGHFRNQEDVRLRSEDELALEPSVDSAASQEPAHAPHPSHRAPAHA</sequence>
<name>A0A495ILI0_9MICO</name>
<keyword evidence="2" id="KW-1133">Transmembrane helix</keyword>
<keyword evidence="4" id="KW-1185">Reference proteome</keyword>
<feature type="transmembrane region" description="Helical" evidence="2">
    <location>
        <begin position="13"/>
        <end position="37"/>
    </location>
</feature>
<dbReference type="AlphaFoldDB" id="A0A495ILI0"/>
<reference evidence="3 4" key="1">
    <citation type="submission" date="2018-10" db="EMBL/GenBank/DDBJ databases">
        <title>Sequencing the genomes of 1000 actinobacteria strains.</title>
        <authorList>
            <person name="Klenk H.-P."/>
        </authorList>
    </citation>
    <scope>NUCLEOTIDE SEQUENCE [LARGE SCALE GENOMIC DNA]</scope>
    <source>
        <strain evidence="3 4">DSM 17894</strain>
    </source>
</reference>
<protein>
    <recommendedName>
        <fullName evidence="5">ABC transporter permease</fullName>
    </recommendedName>
</protein>
<accession>A0A495ILI0</accession>
<keyword evidence="2" id="KW-0472">Membrane</keyword>
<feature type="transmembrane region" description="Helical" evidence="2">
    <location>
        <begin position="209"/>
        <end position="232"/>
    </location>
</feature>
<evidence type="ECO:0000256" key="2">
    <source>
        <dbReference type="SAM" id="Phobius"/>
    </source>
</evidence>
<feature type="transmembrane region" description="Helical" evidence="2">
    <location>
        <begin position="239"/>
        <end position="260"/>
    </location>
</feature>
<feature type="region of interest" description="Disordered" evidence="1">
    <location>
        <begin position="355"/>
        <end position="385"/>
    </location>
</feature>
<evidence type="ECO:0008006" key="5">
    <source>
        <dbReference type="Google" id="ProtNLM"/>
    </source>
</evidence>
<feature type="compositionally biased region" description="Basic residues" evidence="1">
    <location>
        <begin position="376"/>
        <end position="385"/>
    </location>
</feature>
<dbReference type="OrthoDB" id="2151407at2"/>
<keyword evidence="2" id="KW-0812">Transmembrane</keyword>
<dbReference type="EMBL" id="RBKS01000001">
    <property type="protein sequence ID" value="RKR76288.1"/>
    <property type="molecule type" value="Genomic_DNA"/>
</dbReference>
<comment type="caution">
    <text evidence="3">The sequence shown here is derived from an EMBL/GenBank/DDBJ whole genome shotgun (WGS) entry which is preliminary data.</text>
</comment>
<organism evidence="3 4">
    <name type="scientific">Frondihabitans australicus</name>
    <dbReference type="NCBI Taxonomy" id="386892"/>
    <lineage>
        <taxon>Bacteria</taxon>
        <taxon>Bacillati</taxon>
        <taxon>Actinomycetota</taxon>
        <taxon>Actinomycetes</taxon>
        <taxon>Micrococcales</taxon>
        <taxon>Microbacteriaceae</taxon>
        <taxon>Frondihabitans</taxon>
    </lineage>
</organism>
<evidence type="ECO:0000313" key="4">
    <source>
        <dbReference type="Proteomes" id="UP000280008"/>
    </source>
</evidence>
<dbReference type="Proteomes" id="UP000280008">
    <property type="component" value="Unassembled WGS sequence"/>
</dbReference>
<feature type="transmembrane region" description="Helical" evidence="2">
    <location>
        <begin position="175"/>
        <end position="197"/>
    </location>
</feature>
<evidence type="ECO:0000313" key="3">
    <source>
        <dbReference type="EMBL" id="RKR76288.1"/>
    </source>
</evidence>
<gene>
    <name evidence="3" type="ORF">C8E83_3455</name>
</gene>
<dbReference type="RefSeq" id="WP_121371276.1">
    <property type="nucleotide sequence ID" value="NZ_RBKS01000001.1"/>
</dbReference>
<evidence type="ECO:0000256" key="1">
    <source>
        <dbReference type="SAM" id="MobiDB-lite"/>
    </source>
</evidence>